<feature type="region of interest" description="Disordered" evidence="5">
    <location>
        <begin position="1"/>
        <end position="26"/>
    </location>
</feature>
<dbReference type="PRINTS" id="PR00154">
    <property type="entry name" value="AMPBINDING"/>
</dbReference>
<dbReference type="PANTHER" id="PTHR45527:SF10">
    <property type="entry name" value="PYOCHELIN SYNTHASE PCHF"/>
    <property type="match status" value="1"/>
</dbReference>
<evidence type="ECO:0000256" key="3">
    <source>
        <dbReference type="ARBA" id="ARBA00022553"/>
    </source>
</evidence>
<dbReference type="PANTHER" id="PTHR45527">
    <property type="entry name" value="NONRIBOSOMAL PEPTIDE SYNTHETASE"/>
    <property type="match status" value="1"/>
</dbReference>
<feature type="compositionally biased region" description="Low complexity" evidence="5">
    <location>
        <begin position="17"/>
        <end position="26"/>
    </location>
</feature>
<dbReference type="InterPro" id="IPR020845">
    <property type="entry name" value="AMP-binding_CS"/>
</dbReference>
<gene>
    <name evidence="7" type="ORF">JQN84_29445</name>
</gene>
<dbReference type="Pfam" id="PF00501">
    <property type="entry name" value="AMP-binding"/>
    <property type="match status" value="1"/>
</dbReference>
<dbReference type="PROSITE" id="PS00012">
    <property type="entry name" value="PHOSPHOPANTETHEINE"/>
    <property type="match status" value="1"/>
</dbReference>
<keyword evidence="3" id="KW-0597">Phosphoprotein</keyword>
<evidence type="ECO:0000259" key="6">
    <source>
        <dbReference type="PROSITE" id="PS50075"/>
    </source>
</evidence>
<dbReference type="CDD" id="cd12114">
    <property type="entry name" value="A_NRPS_TlmIV_like"/>
    <property type="match status" value="1"/>
</dbReference>
<proteinExistence type="predicted"/>
<dbReference type="Gene3D" id="3.40.50.1820">
    <property type="entry name" value="alpha/beta hydrolase"/>
    <property type="match status" value="1"/>
</dbReference>
<dbReference type="Gene3D" id="3.40.50.12780">
    <property type="entry name" value="N-terminal domain of ligase-like"/>
    <property type="match status" value="1"/>
</dbReference>
<dbReference type="InterPro" id="IPR010071">
    <property type="entry name" value="AA_adenyl_dom"/>
</dbReference>
<evidence type="ECO:0000256" key="5">
    <source>
        <dbReference type="SAM" id="MobiDB-lite"/>
    </source>
</evidence>
<keyword evidence="8" id="KW-1185">Reference proteome</keyword>
<dbReference type="InterPro" id="IPR036736">
    <property type="entry name" value="ACP-like_sf"/>
</dbReference>
<evidence type="ECO:0000313" key="7">
    <source>
        <dbReference type="EMBL" id="MBM7086663.1"/>
    </source>
</evidence>
<reference evidence="7 8" key="1">
    <citation type="submission" date="2021-02" db="EMBL/GenBank/DDBJ databases">
        <authorList>
            <person name="Lee D.-H."/>
        </authorList>
    </citation>
    <scope>NUCLEOTIDE SEQUENCE [LARGE SCALE GENOMIC DNA]</scope>
    <source>
        <strain evidence="7 8">MMS20-R2-29</strain>
    </source>
</reference>
<sequence>MAAPDRRARVADDNPSGTPAGPATIAAPPDVIAEANATETVFPDAETLLHLPFLRRARQEPDRVAVIHAGGSLTYGELAGRAEALARVLRRNGVAAGQVVAIVMDKGWEQVVAAVGVLLAGAVFVPVDPGFPTERLHHLLDHSEAGCVVTQGAVDDRLDWPRGLPRVRVEVLEPVSSRGEIDGLAPAAPDDLAYIVYTSGSTGLPKGVMITHRGAVNTVLDMNSRFDLVPGDRVLAVSSFTFDLAVYDIFGTLAAGATIVMPVRTPIPDAAVWLGAIREHSVTVWNSAPALMEMLVELAEGRGDRGRMPTLRLALLGGDWIRLDLPNRIRALAPEALVVSTGGATEGSIWSILYPIGEVQPGWRSIPYGKPMANQTFHIRTEDGRACGIGEVGELYIGGIGVAAGYWRDPARTAASFVPDPATGRTLYRTGDLGRYLPDGNIEFLGRKDFQVKIQGFRVELGELEASLHQHPAVKEAVATAQPDAAGDRRLFAYATVRSDVSGLDLREFLRGKLPHYMVPDAVMVLDALPLTPSGKVDRGALPEASVPDTDPAHDQAEAGSPIEEVLLSLWEGALGHERLGVDVDFFAAGGNSLRALRLVAAVNAVLEVEVGIGQLFETPTVRSFSESFRQDPQTWRQVSKLADQLVHEQETPAADGPTASM</sequence>
<dbReference type="InterPro" id="IPR042099">
    <property type="entry name" value="ANL_N_sf"/>
</dbReference>
<dbReference type="Proteomes" id="UP000809587">
    <property type="component" value="Unassembled WGS sequence"/>
</dbReference>
<dbReference type="PROSITE" id="PS50075">
    <property type="entry name" value="CARRIER"/>
    <property type="match status" value="1"/>
</dbReference>
<organism evidence="7 8">
    <name type="scientific">Micromonospora humidisoli</name>
    <dbReference type="NCBI Taxonomy" id="2807622"/>
    <lineage>
        <taxon>Bacteria</taxon>
        <taxon>Bacillati</taxon>
        <taxon>Actinomycetota</taxon>
        <taxon>Actinomycetes</taxon>
        <taxon>Micromonosporales</taxon>
        <taxon>Micromonosporaceae</taxon>
        <taxon>Micromonospora</taxon>
    </lineage>
</organism>
<feature type="region of interest" description="Disordered" evidence="5">
    <location>
        <begin position="537"/>
        <end position="558"/>
    </location>
</feature>
<dbReference type="InterPro" id="IPR000873">
    <property type="entry name" value="AMP-dep_synth/lig_dom"/>
</dbReference>
<name>A0ABS2JJG7_9ACTN</name>
<evidence type="ECO:0000256" key="4">
    <source>
        <dbReference type="ARBA" id="ARBA00022598"/>
    </source>
</evidence>
<keyword evidence="2" id="KW-0596">Phosphopantetheine</keyword>
<dbReference type="InterPro" id="IPR045851">
    <property type="entry name" value="AMP-bd_C_sf"/>
</dbReference>
<evidence type="ECO:0000313" key="8">
    <source>
        <dbReference type="Proteomes" id="UP000809587"/>
    </source>
</evidence>
<keyword evidence="4" id="KW-0436">Ligase</keyword>
<feature type="domain" description="Carrier" evidence="6">
    <location>
        <begin position="558"/>
        <end position="633"/>
    </location>
</feature>
<dbReference type="InterPro" id="IPR029058">
    <property type="entry name" value="AB_hydrolase_fold"/>
</dbReference>
<dbReference type="SUPFAM" id="SSF47336">
    <property type="entry name" value="ACP-like"/>
    <property type="match status" value="1"/>
</dbReference>
<comment type="pathway">
    <text evidence="1">Siderophore biosynthesis.</text>
</comment>
<dbReference type="InterPro" id="IPR025110">
    <property type="entry name" value="AMP-bd_C"/>
</dbReference>
<evidence type="ECO:0000256" key="1">
    <source>
        <dbReference type="ARBA" id="ARBA00004924"/>
    </source>
</evidence>
<evidence type="ECO:0000256" key="2">
    <source>
        <dbReference type="ARBA" id="ARBA00022450"/>
    </source>
</evidence>
<dbReference type="PROSITE" id="PS00455">
    <property type="entry name" value="AMP_BINDING"/>
    <property type="match status" value="1"/>
</dbReference>
<protein>
    <submittedName>
        <fullName evidence="7">Amino acid adenylation domain-containing protein</fullName>
    </submittedName>
</protein>
<accession>A0ABS2JJG7</accession>
<dbReference type="InterPro" id="IPR020459">
    <property type="entry name" value="AMP-binding"/>
</dbReference>
<comment type="caution">
    <text evidence="7">The sequence shown here is derived from an EMBL/GenBank/DDBJ whole genome shotgun (WGS) entry which is preliminary data.</text>
</comment>
<dbReference type="SUPFAM" id="SSF56801">
    <property type="entry name" value="Acetyl-CoA synthetase-like"/>
    <property type="match status" value="1"/>
</dbReference>
<feature type="compositionally biased region" description="Basic and acidic residues" evidence="5">
    <location>
        <begin position="1"/>
        <end position="12"/>
    </location>
</feature>
<dbReference type="Pfam" id="PF00550">
    <property type="entry name" value="PP-binding"/>
    <property type="match status" value="1"/>
</dbReference>
<dbReference type="EMBL" id="JAFEUO010000011">
    <property type="protein sequence ID" value="MBM7086663.1"/>
    <property type="molecule type" value="Genomic_DNA"/>
</dbReference>
<dbReference type="NCBIfam" id="TIGR01733">
    <property type="entry name" value="AA-adenyl-dom"/>
    <property type="match status" value="1"/>
</dbReference>
<dbReference type="Gene3D" id="3.30.300.30">
    <property type="match status" value="1"/>
</dbReference>
<dbReference type="Pfam" id="PF13193">
    <property type="entry name" value="AMP-binding_C"/>
    <property type="match status" value="1"/>
</dbReference>
<dbReference type="InterPro" id="IPR006162">
    <property type="entry name" value="Ppantetheine_attach_site"/>
</dbReference>
<dbReference type="InterPro" id="IPR009081">
    <property type="entry name" value="PP-bd_ACP"/>
</dbReference>